<dbReference type="Gene3D" id="3.30.565.10">
    <property type="entry name" value="Histidine kinase-like ATPase, C-terminal domain"/>
    <property type="match status" value="1"/>
</dbReference>
<dbReference type="InterPro" id="IPR003594">
    <property type="entry name" value="HATPase_dom"/>
</dbReference>
<comment type="caution">
    <text evidence="12">The sequence shown here is derived from an EMBL/GenBank/DDBJ whole genome shotgun (WGS) entry which is preliminary data.</text>
</comment>
<dbReference type="GO" id="GO:0005886">
    <property type="term" value="C:plasma membrane"/>
    <property type="evidence" value="ECO:0007669"/>
    <property type="project" value="UniProtKB-SubCell"/>
</dbReference>
<dbReference type="GO" id="GO:0000155">
    <property type="term" value="F:phosphorelay sensor kinase activity"/>
    <property type="evidence" value="ECO:0007669"/>
    <property type="project" value="InterPro"/>
</dbReference>
<keyword evidence="7 12" id="KW-0418">Kinase</keyword>
<dbReference type="InterPro" id="IPR005467">
    <property type="entry name" value="His_kinase_dom"/>
</dbReference>
<dbReference type="OrthoDB" id="9805942at2"/>
<dbReference type="CDD" id="cd00082">
    <property type="entry name" value="HisKA"/>
    <property type="match status" value="1"/>
</dbReference>
<evidence type="ECO:0000313" key="12">
    <source>
        <dbReference type="EMBL" id="RTR22497.1"/>
    </source>
</evidence>
<comment type="catalytic activity">
    <reaction evidence="1">
        <text>ATP + protein L-histidine = ADP + protein N-phospho-L-histidine.</text>
        <dbReference type="EC" id="2.7.13.3"/>
    </reaction>
</comment>
<dbReference type="SUPFAM" id="SSF47384">
    <property type="entry name" value="Homodimeric domain of signal transducing histidine kinase"/>
    <property type="match status" value="1"/>
</dbReference>
<evidence type="ECO:0000256" key="3">
    <source>
        <dbReference type="ARBA" id="ARBA00012438"/>
    </source>
</evidence>
<gene>
    <name evidence="12" type="ORF">EJ903_06655</name>
</gene>
<evidence type="ECO:0000259" key="11">
    <source>
        <dbReference type="PROSITE" id="PS50109"/>
    </source>
</evidence>
<dbReference type="InterPro" id="IPR003661">
    <property type="entry name" value="HisK_dim/P_dom"/>
</dbReference>
<dbReference type="PANTHER" id="PTHR44936">
    <property type="entry name" value="SENSOR PROTEIN CREC"/>
    <property type="match status" value="1"/>
</dbReference>
<dbReference type="AlphaFoldDB" id="A0A3S0L022"/>
<evidence type="ECO:0000256" key="6">
    <source>
        <dbReference type="ARBA" id="ARBA00022679"/>
    </source>
</evidence>
<evidence type="ECO:0000256" key="10">
    <source>
        <dbReference type="SAM" id="Phobius"/>
    </source>
</evidence>
<evidence type="ECO:0000256" key="1">
    <source>
        <dbReference type="ARBA" id="ARBA00000085"/>
    </source>
</evidence>
<dbReference type="PRINTS" id="PR00344">
    <property type="entry name" value="BCTRLSENSOR"/>
</dbReference>
<evidence type="ECO:0000256" key="2">
    <source>
        <dbReference type="ARBA" id="ARBA00004651"/>
    </source>
</evidence>
<dbReference type="InterPro" id="IPR050980">
    <property type="entry name" value="2C_sensor_his_kinase"/>
</dbReference>
<keyword evidence="10" id="KW-1133">Transmembrane helix</keyword>
<dbReference type="SUPFAM" id="SSF55874">
    <property type="entry name" value="ATPase domain of HSP90 chaperone/DNA topoisomerase II/histidine kinase"/>
    <property type="match status" value="1"/>
</dbReference>
<name>A0A3S0L022_9PROT</name>
<comment type="subcellular location">
    <subcellularLocation>
        <location evidence="2">Cell membrane</location>
        <topology evidence="2">Multi-pass membrane protein</topology>
    </subcellularLocation>
</comment>
<dbReference type="Proteomes" id="UP000277007">
    <property type="component" value="Unassembled WGS sequence"/>
</dbReference>
<dbReference type="CDD" id="cd00075">
    <property type="entry name" value="HATPase"/>
    <property type="match status" value="1"/>
</dbReference>
<dbReference type="Gene3D" id="1.10.287.130">
    <property type="match status" value="1"/>
</dbReference>
<evidence type="ECO:0000256" key="7">
    <source>
        <dbReference type="ARBA" id="ARBA00022777"/>
    </source>
</evidence>
<accession>A0A3S0L022</accession>
<dbReference type="SMART" id="SM00387">
    <property type="entry name" value="HATPase_c"/>
    <property type="match status" value="1"/>
</dbReference>
<reference evidence="12 13" key="1">
    <citation type="submission" date="2018-12" db="EMBL/GenBank/DDBJ databases">
        <authorList>
            <person name="Yang Y."/>
        </authorList>
    </citation>
    <scope>NUCLEOTIDE SEQUENCE [LARGE SCALE GENOMIC DNA]</scope>
    <source>
        <strain evidence="12 13">L-25-5w-1</strain>
    </source>
</reference>
<evidence type="ECO:0000313" key="13">
    <source>
        <dbReference type="Proteomes" id="UP000277007"/>
    </source>
</evidence>
<keyword evidence="10" id="KW-0812">Transmembrane</keyword>
<feature type="transmembrane region" description="Helical" evidence="10">
    <location>
        <begin position="38"/>
        <end position="62"/>
    </location>
</feature>
<evidence type="ECO:0000256" key="4">
    <source>
        <dbReference type="ARBA" id="ARBA00022475"/>
    </source>
</evidence>
<proteinExistence type="predicted"/>
<keyword evidence="10" id="KW-0472">Membrane</keyword>
<organism evidence="12 13">
    <name type="scientific">Azospirillum griseum</name>
    <dbReference type="NCBI Taxonomy" id="2496639"/>
    <lineage>
        <taxon>Bacteria</taxon>
        <taxon>Pseudomonadati</taxon>
        <taxon>Pseudomonadota</taxon>
        <taxon>Alphaproteobacteria</taxon>
        <taxon>Rhodospirillales</taxon>
        <taxon>Azospirillaceae</taxon>
        <taxon>Azospirillum</taxon>
    </lineage>
</organism>
<evidence type="ECO:0000256" key="8">
    <source>
        <dbReference type="ARBA" id="ARBA00023012"/>
    </source>
</evidence>
<keyword evidence="9" id="KW-0843">Virulence</keyword>
<keyword evidence="13" id="KW-1185">Reference proteome</keyword>
<dbReference type="InterPro" id="IPR036890">
    <property type="entry name" value="HATPase_C_sf"/>
</dbReference>
<keyword evidence="6" id="KW-0808">Transferase</keyword>
<dbReference type="InterPro" id="IPR004358">
    <property type="entry name" value="Sig_transdc_His_kin-like_C"/>
</dbReference>
<dbReference type="PANTHER" id="PTHR44936:SF9">
    <property type="entry name" value="SENSOR PROTEIN CREC"/>
    <property type="match status" value="1"/>
</dbReference>
<dbReference type="InterPro" id="IPR036097">
    <property type="entry name" value="HisK_dim/P_sf"/>
</dbReference>
<evidence type="ECO:0000256" key="5">
    <source>
        <dbReference type="ARBA" id="ARBA00022553"/>
    </source>
</evidence>
<keyword evidence="8" id="KW-0902">Two-component regulatory system</keyword>
<evidence type="ECO:0000256" key="9">
    <source>
        <dbReference type="ARBA" id="ARBA00023026"/>
    </source>
</evidence>
<protein>
    <recommendedName>
        <fullName evidence="3">histidine kinase</fullName>
        <ecNumber evidence="3">2.7.13.3</ecNumber>
    </recommendedName>
</protein>
<dbReference type="Pfam" id="PF02518">
    <property type="entry name" value="HATPase_c"/>
    <property type="match status" value="1"/>
</dbReference>
<dbReference type="EMBL" id="RXMA01000004">
    <property type="protein sequence ID" value="RTR22497.1"/>
    <property type="molecule type" value="Genomic_DNA"/>
</dbReference>
<feature type="domain" description="Histidine kinase" evidence="11">
    <location>
        <begin position="322"/>
        <end position="551"/>
    </location>
</feature>
<keyword evidence="5" id="KW-0597">Phosphoprotein</keyword>
<feature type="transmembrane region" description="Helical" evidence="10">
    <location>
        <begin position="229"/>
        <end position="249"/>
    </location>
</feature>
<sequence>MGWRGRITTIVTTEVRVGEGRATGNRGRRTARSALWRWLWHSLASRLLLLVLVFLTVPVLLYDQFRRADEATQRLLLTSAQRQGELVARALEPELAVADRSALPTLSGALARFTDDRTRLRLLVRPRGGAADGFYYVATAPSLPTADLDAERRQLAALGVLERLGASCADNATLAMRVPNASGGVEVLSSITPITTPFGCWALVTSHATEGYVASSLGRPYWRTPAVQAAAVVYLVMAVLVLAVLAGVWRSLRRFGDLARDIVGGEGGSGEGATDSASGSRRGASFAARNRVPELSGVAEDFDRLVDTLRDSSRSLRRAAEDNAHAFKTPIAVIRQSVEPLRRALPPDNARSQRALAMIETSLDKLDSLVSFARRMDEAAADLLAPARRRVDLSGLVGRMADDYARVLAERRLRWQAHVDPGLFVRASDETLETIVENLVENAVSFSPTDGIVALRLSGDGALVELVVEDEGPGVPPEHLDRIFERYFSQRHPGHGLPTPDQAEQGAPEAGHFGIGLWIVRRNVEAFGGRVRAENRAGGGFRMTVALPLVG</sequence>
<dbReference type="EC" id="2.7.13.3" evidence="3"/>
<dbReference type="PROSITE" id="PS50109">
    <property type="entry name" value="HIS_KIN"/>
    <property type="match status" value="1"/>
</dbReference>
<keyword evidence="4" id="KW-1003">Cell membrane</keyword>